<dbReference type="InterPro" id="IPR042793">
    <property type="entry name" value="ZCCHC2"/>
</dbReference>
<protein>
    <recommendedName>
        <fullName evidence="3">CCHC-type domain-containing protein</fullName>
    </recommendedName>
</protein>
<dbReference type="InterPro" id="IPR001878">
    <property type="entry name" value="Znf_CCHC"/>
</dbReference>
<keyword evidence="1" id="KW-0479">Metal-binding</keyword>
<feature type="compositionally biased region" description="Low complexity" evidence="2">
    <location>
        <begin position="739"/>
        <end position="757"/>
    </location>
</feature>
<sequence>MCQPLELRFFGSCLEDLARKDFHVFRDFEIRANSQTDLGLLMDVADPVVRSKLLVCLSLLRSENRECAGTLYRALNHMDPALFLNTYHGVPAESGSLEHLALLFTMASLHPAFSFHQRVTARHQLDNVERAIEERRYCHNRPSVQHTLRKEDLSLRSTDMGQSACCIPNQLPNRTLSQREAVHIDKIELKKIFWNRRNKEYSIEVQWSDSTWSTVTKTHHELYDFLSKLPCERSAEPFEKGLVRLLAQRDQYEPRDLERMLQDMLLSAPAAFRHRGEVCRFLVPCLSLQGDNTVTLGKTCKAAEHFKEDCTEPSSQDEDLESHHLGHQTECSSLGQSILMTKSSRSESQRPAVHLEHNGVVKGRRKADVMSCWPDPHQKVDEKWAFTPELKSRRRPDEVRKSEGAKAYIPNGIIRPPATNVTRQGVSEKPIQDRYGDTWSESSSTPSSPQHEARESLESEDLEDMEEERDTTESYSSVQQKRASGHSRGKVVATVHPMVPVPHKEEPSYTDSPRRVHPLPLTVQNGPTMPDVMVFVNSQPEDGSPAEEALTGTTPMVPQESIPSQAFLGDPERQRHVSVSAPLNSQPATPGSSSHPILQCYKTPTSPDSKSTNPQHQPPMGAISVIPLTSHMSPLQQTYITTDLASTANLPLAASLPDPNTRPQALAVPTSLPTLNYVTPSSGATVTPVAISQVQATLLPAIPTHTPGPVSSQALTLTHSTAQGDGTSSCSSSGEAAGQAQQKLQPQQQTQPPQQQQMSCSTCGCRGSCGSSHSPNPNFYFPPQLGRQVFSAAHLPLFHLPSMCSTGYPSHRSQVQHQSNGTTQLPFYPPPHTATPTQYVSGPLLHTSHSDHMLATQAGYTLQQMAAASFNRFYTPVFSSVGLGTGMKKSSANVSCYNCGLSGHYAQDCKQPSMDAGQQGGFRLKYAAPHSSEADKTD</sequence>
<dbReference type="EMBL" id="FR904297">
    <property type="protein sequence ID" value="CDQ58120.1"/>
    <property type="molecule type" value="Genomic_DNA"/>
</dbReference>
<name>A0A060W0K8_ONCMY</name>
<evidence type="ECO:0000256" key="1">
    <source>
        <dbReference type="PROSITE-ProRule" id="PRU00047"/>
    </source>
</evidence>
<dbReference type="Proteomes" id="UP000193380">
    <property type="component" value="Unassembled WGS sequence"/>
</dbReference>
<dbReference type="GO" id="GO:0008270">
    <property type="term" value="F:zinc ion binding"/>
    <property type="evidence" value="ECO:0007669"/>
    <property type="project" value="UniProtKB-KW"/>
</dbReference>
<evidence type="ECO:0000256" key="2">
    <source>
        <dbReference type="SAM" id="MobiDB-lite"/>
    </source>
</evidence>
<dbReference type="Gene3D" id="4.10.60.10">
    <property type="entry name" value="Zinc finger, CCHC-type"/>
    <property type="match status" value="1"/>
</dbReference>
<dbReference type="SMART" id="SM00343">
    <property type="entry name" value="ZnF_C2HC"/>
    <property type="match status" value="2"/>
</dbReference>
<dbReference type="InterPro" id="IPR036875">
    <property type="entry name" value="Znf_CCHC_sf"/>
</dbReference>
<dbReference type="GO" id="GO:0003676">
    <property type="term" value="F:nucleic acid binding"/>
    <property type="evidence" value="ECO:0007669"/>
    <property type="project" value="InterPro"/>
</dbReference>
<gene>
    <name evidence="4" type="ORF">GSONMT00077160001</name>
</gene>
<dbReference type="InterPro" id="IPR036871">
    <property type="entry name" value="PX_dom_sf"/>
</dbReference>
<keyword evidence="1" id="KW-0862">Zinc</keyword>
<evidence type="ECO:0000313" key="5">
    <source>
        <dbReference type="Proteomes" id="UP000193380"/>
    </source>
</evidence>
<feature type="compositionally biased region" description="Low complexity" evidence="2">
    <location>
        <begin position="440"/>
        <end position="449"/>
    </location>
</feature>
<dbReference type="Pfam" id="PF25479">
    <property type="entry name" value="Vts1"/>
    <property type="match status" value="1"/>
</dbReference>
<keyword evidence="1" id="KW-0863">Zinc-finger</keyword>
<organism evidence="4 5">
    <name type="scientific">Oncorhynchus mykiss</name>
    <name type="common">Rainbow trout</name>
    <name type="synonym">Salmo gairdneri</name>
    <dbReference type="NCBI Taxonomy" id="8022"/>
    <lineage>
        <taxon>Eukaryota</taxon>
        <taxon>Metazoa</taxon>
        <taxon>Chordata</taxon>
        <taxon>Craniata</taxon>
        <taxon>Vertebrata</taxon>
        <taxon>Euteleostomi</taxon>
        <taxon>Actinopterygii</taxon>
        <taxon>Neopterygii</taxon>
        <taxon>Teleostei</taxon>
        <taxon>Protacanthopterygii</taxon>
        <taxon>Salmoniformes</taxon>
        <taxon>Salmonidae</taxon>
        <taxon>Salmoninae</taxon>
        <taxon>Oncorhynchus</taxon>
    </lineage>
</organism>
<dbReference type="AlphaFoldDB" id="A0A060W0K8"/>
<proteinExistence type="predicted"/>
<dbReference type="GO" id="GO:0035091">
    <property type="term" value="F:phosphatidylinositol binding"/>
    <property type="evidence" value="ECO:0007669"/>
    <property type="project" value="InterPro"/>
</dbReference>
<feature type="domain" description="CCHC-type" evidence="3">
    <location>
        <begin position="896"/>
        <end position="911"/>
    </location>
</feature>
<evidence type="ECO:0000259" key="3">
    <source>
        <dbReference type="PROSITE" id="PS50158"/>
    </source>
</evidence>
<dbReference type="Pfam" id="PF00098">
    <property type="entry name" value="zf-CCHC"/>
    <property type="match status" value="1"/>
</dbReference>
<dbReference type="SUPFAM" id="SSF57756">
    <property type="entry name" value="Retrovirus zinc finger-like domains"/>
    <property type="match status" value="1"/>
</dbReference>
<dbReference type="STRING" id="8022.A0A060W0K8"/>
<dbReference type="Pfam" id="PF26034">
    <property type="entry name" value="PHAT_SMAUG"/>
    <property type="match status" value="1"/>
</dbReference>
<dbReference type="PANTHER" id="PTHR46939">
    <property type="entry name" value="ZINC FINGER CCHC DOMAIN-CONTAINING PROTEIN 2"/>
    <property type="match status" value="1"/>
</dbReference>
<accession>A0A060W0K8</accession>
<dbReference type="SUPFAM" id="SSF64268">
    <property type="entry name" value="PX domain"/>
    <property type="match status" value="1"/>
</dbReference>
<reference evidence="4" key="1">
    <citation type="journal article" date="2014" name="Nat. Commun.">
        <title>The rainbow trout genome provides novel insights into evolution after whole-genome duplication in vertebrates.</title>
        <authorList>
            <person name="Berthelot C."/>
            <person name="Brunet F."/>
            <person name="Chalopin D."/>
            <person name="Juanchich A."/>
            <person name="Bernard M."/>
            <person name="Noel B."/>
            <person name="Bento P."/>
            <person name="Da Silva C."/>
            <person name="Labadie K."/>
            <person name="Alberti A."/>
            <person name="Aury J.M."/>
            <person name="Louis A."/>
            <person name="Dehais P."/>
            <person name="Bardou P."/>
            <person name="Montfort J."/>
            <person name="Klopp C."/>
            <person name="Cabau C."/>
            <person name="Gaspin C."/>
            <person name="Thorgaard G.H."/>
            <person name="Boussaha M."/>
            <person name="Quillet E."/>
            <person name="Guyomard R."/>
            <person name="Galiana D."/>
            <person name="Bobe J."/>
            <person name="Volff J.N."/>
            <person name="Genet C."/>
            <person name="Wincker P."/>
            <person name="Jaillon O."/>
            <person name="Roest Crollius H."/>
            <person name="Guiguen Y."/>
        </authorList>
    </citation>
    <scope>NUCLEOTIDE SEQUENCE [LARGE SCALE GENOMIC DNA]</scope>
</reference>
<feature type="region of interest" description="Disordered" evidence="2">
    <location>
        <begin position="720"/>
        <end position="757"/>
    </location>
</feature>
<dbReference type="PANTHER" id="PTHR46939:SF1">
    <property type="entry name" value="ZINC FINGER CCHC DOMAIN-CONTAINING PROTEIN 2"/>
    <property type="match status" value="1"/>
</dbReference>
<feature type="region of interest" description="Disordered" evidence="2">
    <location>
        <begin position="391"/>
        <end position="515"/>
    </location>
</feature>
<reference evidence="4" key="2">
    <citation type="submission" date="2014-03" db="EMBL/GenBank/DDBJ databases">
        <authorList>
            <person name="Genoscope - CEA"/>
        </authorList>
    </citation>
    <scope>NUCLEOTIDE SEQUENCE</scope>
</reference>
<feature type="compositionally biased region" description="Basic and acidic residues" evidence="2">
    <location>
        <begin position="395"/>
        <end position="404"/>
    </location>
</feature>
<feature type="compositionally biased region" description="Polar residues" evidence="2">
    <location>
        <begin position="720"/>
        <end position="734"/>
    </location>
</feature>
<evidence type="ECO:0000313" key="4">
    <source>
        <dbReference type="EMBL" id="CDQ58120.1"/>
    </source>
</evidence>
<feature type="region of interest" description="Disordered" evidence="2">
    <location>
        <begin position="571"/>
        <end position="619"/>
    </location>
</feature>
<dbReference type="PROSITE" id="PS50158">
    <property type="entry name" value="ZF_CCHC"/>
    <property type="match status" value="1"/>
</dbReference>
<dbReference type="PaxDb" id="8022-A0A060W0K8"/>
<dbReference type="InterPro" id="IPR058599">
    <property type="entry name" value="PHAT_Smg/ZCCHC2-like"/>
</dbReference>
<feature type="compositionally biased region" description="Polar residues" evidence="2">
    <location>
        <begin position="581"/>
        <end position="615"/>
    </location>
</feature>
<feature type="compositionally biased region" description="Acidic residues" evidence="2">
    <location>
        <begin position="458"/>
        <end position="470"/>
    </location>
</feature>
<dbReference type="InterPro" id="IPR057327">
    <property type="entry name" value="Vts1_dom"/>
</dbReference>